<dbReference type="PANTHER" id="PTHR23028:SF53">
    <property type="entry name" value="ACYL_TRANSF_3 DOMAIN-CONTAINING PROTEIN"/>
    <property type="match status" value="1"/>
</dbReference>
<feature type="transmembrane region" description="Helical" evidence="1">
    <location>
        <begin position="186"/>
        <end position="205"/>
    </location>
</feature>
<sequence>MVQASPPRNARIDLLRGVAISCVLLLHFTLAYGLKDSPLGTLIPHKLLGAMVYNGNYGVTIFFVISGFLITSGVLQRWGSLNRIDMRSFYAYRVARILPPLLAALAIVVTLGSVGVPHFSNTDGGNNLPASHFLLGAGSVLTFWHNVLMQSYGYFNYCLNVYWSLSVEEVFYLALPPVCLVLRRNWLFVALCLVLVLYAPFYRAAHADNEIYFMYAYQACFDAIAIGCLTALLARRAPLPFQWRRPLRLGAATGMAAVYLIGFGGHEALGFSMMALFAALFLYTAANDARPTLCAGGLGVLLRWAGRHSYELYLFHVIVLALMRNVLNKKELSYATRLPWLLLFLLLSGALAWLVARYLAEPAGRSIRAWADGRGQSPAQAEELHGEMVDQKAGTGR</sequence>
<dbReference type="GO" id="GO:0016747">
    <property type="term" value="F:acyltransferase activity, transferring groups other than amino-acyl groups"/>
    <property type="evidence" value="ECO:0007669"/>
    <property type="project" value="InterPro"/>
</dbReference>
<feature type="transmembrane region" description="Helical" evidence="1">
    <location>
        <begin position="339"/>
        <end position="360"/>
    </location>
</feature>
<feature type="transmembrane region" description="Helical" evidence="1">
    <location>
        <begin position="12"/>
        <end position="34"/>
    </location>
</feature>
<dbReference type="PANTHER" id="PTHR23028">
    <property type="entry name" value="ACETYLTRANSFERASE"/>
    <property type="match status" value="1"/>
</dbReference>
<dbReference type="GO" id="GO:0009103">
    <property type="term" value="P:lipopolysaccharide biosynthetic process"/>
    <property type="evidence" value="ECO:0007669"/>
    <property type="project" value="TreeGrafter"/>
</dbReference>
<gene>
    <name evidence="3" type="ORF">FHS03_003091</name>
</gene>
<dbReference type="Pfam" id="PF01757">
    <property type="entry name" value="Acyl_transf_3"/>
    <property type="match status" value="1"/>
</dbReference>
<name>A0A7W5BBC6_9BURK</name>
<feature type="transmembrane region" description="Helical" evidence="1">
    <location>
        <begin position="54"/>
        <end position="76"/>
    </location>
</feature>
<dbReference type="Proteomes" id="UP000541535">
    <property type="component" value="Unassembled WGS sequence"/>
</dbReference>
<protein>
    <submittedName>
        <fullName evidence="3">Peptidoglycan/LPS O-acetylase OafA/YrhL</fullName>
    </submittedName>
</protein>
<dbReference type="GO" id="GO:0016020">
    <property type="term" value="C:membrane"/>
    <property type="evidence" value="ECO:0007669"/>
    <property type="project" value="TreeGrafter"/>
</dbReference>
<keyword evidence="1" id="KW-0812">Transmembrane</keyword>
<dbReference type="InterPro" id="IPR050879">
    <property type="entry name" value="Acyltransferase_3"/>
</dbReference>
<feature type="domain" description="Acyltransferase 3" evidence="2">
    <location>
        <begin position="10"/>
        <end position="356"/>
    </location>
</feature>
<dbReference type="EMBL" id="JACHXD010000008">
    <property type="protein sequence ID" value="MBB3120032.1"/>
    <property type="molecule type" value="Genomic_DNA"/>
</dbReference>
<dbReference type="InterPro" id="IPR002656">
    <property type="entry name" value="Acyl_transf_3_dom"/>
</dbReference>
<comment type="caution">
    <text evidence="3">The sequence shown here is derived from an EMBL/GenBank/DDBJ whole genome shotgun (WGS) entry which is preliminary data.</text>
</comment>
<keyword evidence="4" id="KW-1185">Reference proteome</keyword>
<feature type="transmembrane region" description="Helical" evidence="1">
    <location>
        <begin position="211"/>
        <end position="234"/>
    </location>
</feature>
<keyword evidence="1" id="KW-0472">Membrane</keyword>
<dbReference type="AlphaFoldDB" id="A0A7W5BBC6"/>
<evidence type="ECO:0000259" key="2">
    <source>
        <dbReference type="Pfam" id="PF01757"/>
    </source>
</evidence>
<accession>A0A7W5BBC6</accession>
<evidence type="ECO:0000313" key="3">
    <source>
        <dbReference type="EMBL" id="MBB3120032.1"/>
    </source>
</evidence>
<dbReference type="RefSeq" id="WP_183441823.1">
    <property type="nucleotide sequence ID" value="NZ_JACHXD010000008.1"/>
</dbReference>
<evidence type="ECO:0000256" key="1">
    <source>
        <dbReference type="SAM" id="Phobius"/>
    </source>
</evidence>
<organism evidence="3 4">
    <name type="scientific">Pseudoduganella violacea</name>
    <dbReference type="NCBI Taxonomy" id="1715466"/>
    <lineage>
        <taxon>Bacteria</taxon>
        <taxon>Pseudomonadati</taxon>
        <taxon>Pseudomonadota</taxon>
        <taxon>Betaproteobacteria</taxon>
        <taxon>Burkholderiales</taxon>
        <taxon>Oxalobacteraceae</taxon>
        <taxon>Telluria group</taxon>
        <taxon>Pseudoduganella</taxon>
    </lineage>
</organism>
<evidence type="ECO:0000313" key="4">
    <source>
        <dbReference type="Proteomes" id="UP000541535"/>
    </source>
</evidence>
<feature type="transmembrane region" description="Helical" evidence="1">
    <location>
        <begin position="97"/>
        <end position="119"/>
    </location>
</feature>
<keyword evidence="1" id="KW-1133">Transmembrane helix</keyword>
<reference evidence="3 4" key="1">
    <citation type="submission" date="2020-08" db="EMBL/GenBank/DDBJ databases">
        <title>Genomic Encyclopedia of Type Strains, Phase III (KMG-III): the genomes of soil and plant-associated and newly described type strains.</title>
        <authorList>
            <person name="Whitman W."/>
        </authorList>
    </citation>
    <scope>NUCLEOTIDE SEQUENCE [LARGE SCALE GENOMIC DNA]</scope>
    <source>
        <strain evidence="3 4">CECT 8897</strain>
    </source>
</reference>
<proteinExistence type="predicted"/>